<organism evidence="2 3">
    <name type="scientific">Shiella aurantiaca</name>
    <dbReference type="NCBI Taxonomy" id="3058365"/>
    <lineage>
        <taxon>Bacteria</taxon>
        <taxon>Pseudomonadati</taxon>
        <taxon>Bacteroidota</taxon>
        <taxon>Cytophagia</taxon>
        <taxon>Cytophagales</taxon>
        <taxon>Shiellaceae</taxon>
        <taxon>Shiella</taxon>
    </lineage>
</organism>
<accession>A0ABT8F449</accession>
<name>A0ABT8F449_9BACT</name>
<comment type="caution">
    <text evidence="2">The sequence shown here is derived from an EMBL/GenBank/DDBJ whole genome shotgun (WGS) entry which is preliminary data.</text>
</comment>
<dbReference type="InterPro" id="IPR046111">
    <property type="entry name" value="DUF6048"/>
</dbReference>
<keyword evidence="3" id="KW-1185">Reference proteome</keyword>
<dbReference type="Proteomes" id="UP001168552">
    <property type="component" value="Unassembled WGS sequence"/>
</dbReference>
<keyword evidence="1" id="KW-0732">Signal</keyword>
<feature type="chain" id="PRO_5045644668" evidence="1">
    <location>
        <begin position="23"/>
        <end position="214"/>
    </location>
</feature>
<evidence type="ECO:0000313" key="3">
    <source>
        <dbReference type="Proteomes" id="UP001168552"/>
    </source>
</evidence>
<proteinExistence type="predicted"/>
<dbReference type="RefSeq" id="WP_320003763.1">
    <property type="nucleotide sequence ID" value="NZ_JAUHJS010000003.1"/>
</dbReference>
<evidence type="ECO:0000256" key="1">
    <source>
        <dbReference type="SAM" id="SignalP"/>
    </source>
</evidence>
<dbReference type="Pfam" id="PF19515">
    <property type="entry name" value="DUF6048"/>
    <property type="match status" value="1"/>
</dbReference>
<protein>
    <submittedName>
        <fullName evidence="2">DUF6048 family protein</fullName>
    </submittedName>
</protein>
<sequence length="214" mass="24239">MRQILLYIFSAVLLAYSSMAWAQKAPLLSGVELSANVLAPISYLTTDGGQYELGAGVFFKKRIMLAGEYGFASLYPRNAYENADYQSEGNYFKLGADFYGNVTPKDFIYFGMRYAQASFFDQYQYTIEGNIWPDYTGPLVKRENQTANWYEVILGSERGFKNLIYTGLTIRAKVMGNFNQFDEIPVNVIPGFGKAAYRVYPGVTVYVKIRLAFD</sequence>
<reference evidence="2" key="1">
    <citation type="submission" date="2023-06" db="EMBL/GenBank/DDBJ databases">
        <title>Cytophagales bacterium Strain LB-30, isolated from soil.</title>
        <authorList>
            <person name="Liu B."/>
        </authorList>
    </citation>
    <scope>NUCLEOTIDE SEQUENCE</scope>
    <source>
        <strain evidence="2">LB-30</strain>
    </source>
</reference>
<feature type="signal peptide" evidence="1">
    <location>
        <begin position="1"/>
        <end position="22"/>
    </location>
</feature>
<dbReference type="EMBL" id="JAUHJS010000003">
    <property type="protein sequence ID" value="MDN4165237.1"/>
    <property type="molecule type" value="Genomic_DNA"/>
</dbReference>
<evidence type="ECO:0000313" key="2">
    <source>
        <dbReference type="EMBL" id="MDN4165237.1"/>
    </source>
</evidence>
<gene>
    <name evidence="2" type="ORF">QWY31_06980</name>
</gene>